<sequence length="479" mass="56378">MKNKILVSLFLISVFFLCFLPVIDTDFGWHYRCGEAFLKSGSFSLCTKNNFSYFLPNYKFNYPDFLYDVGLAAIYDRFGFIGISFIGGIIMVLTAVFFLYLIDIQLWLKITAFYLSFFLSYPVFNLGLRSQVFSYLFFLITLFLLKKSEKNSKYLFFFPFLFLVWVNTHIGFFIGLLILFFYLLGMLIKSPKIDKRLLFFGIIFIFSLSITCLNFFGVETYREIVNHAFSPLNQMIAEWVAPPLWEVFLIIVLTIGSLIITTRQKNKSVFNILLILFFSILAFQARRNLPFFYTFFFYVLFNEKKFYDLFQNQLKIVSIKIDNIIASIIVTLSIFLFIIQLPSTISFDSSWNNYCNLGLSKYPCQAIKNYPKLSGNVYAMYEWGGFLIWQKPNIKVFIDGRMPAWKDKNGKSPYQVFLDIIQTQPSWNEKLKKFKTNYLLISNGTFLDLLLKEKAAQYGWQEKYRDTNTVIYQNLTKKY</sequence>
<feature type="transmembrane region" description="Helical" evidence="1">
    <location>
        <begin position="197"/>
        <end position="216"/>
    </location>
</feature>
<comment type="caution">
    <text evidence="2">The sequence shown here is derived from an EMBL/GenBank/DDBJ whole genome shotgun (WGS) entry which is preliminary data.</text>
</comment>
<proteinExistence type="predicted"/>
<evidence type="ECO:0000313" key="3">
    <source>
        <dbReference type="Proteomes" id="UP000229570"/>
    </source>
</evidence>
<organism evidence="2 3">
    <name type="scientific">Candidatus Roizmanbacteria bacterium CG11_big_fil_rev_8_21_14_0_20_35_14</name>
    <dbReference type="NCBI Taxonomy" id="1974855"/>
    <lineage>
        <taxon>Bacteria</taxon>
        <taxon>Candidatus Roizmaniibacteriota</taxon>
    </lineage>
</organism>
<gene>
    <name evidence="2" type="ORF">COV86_02115</name>
</gene>
<dbReference type="Proteomes" id="UP000229570">
    <property type="component" value="Unassembled WGS sequence"/>
</dbReference>
<keyword evidence="1" id="KW-0812">Transmembrane</keyword>
<feature type="transmembrane region" description="Helical" evidence="1">
    <location>
        <begin position="319"/>
        <end position="339"/>
    </location>
</feature>
<keyword evidence="1" id="KW-1133">Transmembrane helix</keyword>
<dbReference type="AlphaFoldDB" id="A0A2H0KMZ4"/>
<name>A0A2H0KMZ4_9BACT</name>
<reference evidence="2 3" key="1">
    <citation type="submission" date="2017-09" db="EMBL/GenBank/DDBJ databases">
        <title>Depth-based differentiation of microbial function through sediment-hosted aquifers and enrichment of novel symbionts in the deep terrestrial subsurface.</title>
        <authorList>
            <person name="Probst A.J."/>
            <person name="Ladd B."/>
            <person name="Jarett J.K."/>
            <person name="Geller-Mcgrath D.E."/>
            <person name="Sieber C.M."/>
            <person name="Emerson J.B."/>
            <person name="Anantharaman K."/>
            <person name="Thomas B.C."/>
            <person name="Malmstrom R."/>
            <person name="Stieglmeier M."/>
            <person name="Klingl A."/>
            <person name="Woyke T."/>
            <person name="Ryan C.M."/>
            <person name="Banfield J.F."/>
        </authorList>
    </citation>
    <scope>NUCLEOTIDE SEQUENCE [LARGE SCALE GENOMIC DNA]</scope>
    <source>
        <strain evidence="2">CG11_big_fil_rev_8_21_14_0_20_35_14</strain>
    </source>
</reference>
<feature type="transmembrane region" description="Helical" evidence="1">
    <location>
        <begin position="78"/>
        <end position="102"/>
    </location>
</feature>
<evidence type="ECO:0000313" key="2">
    <source>
        <dbReference type="EMBL" id="PIQ72620.1"/>
    </source>
</evidence>
<evidence type="ECO:0008006" key="4">
    <source>
        <dbReference type="Google" id="ProtNLM"/>
    </source>
</evidence>
<keyword evidence="1" id="KW-0472">Membrane</keyword>
<feature type="transmembrane region" description="Helical" evidence="1">
    <location>
        <begin position="157"/>
        <end position="185"/>
    </location>
</feature>
<protein>
    <recommendedName>
        <fullName evidence="4">Glycosyltransferase RgtA/B/C/D-like domain-containing protein</fullName>
    </recommendedName>
</protein>
<accession>A0A2H0KMZ4</accession>
<feature type="transmembrane region" description="Helical" evidence="1">
    <location>
        <begin position="123"/>
        <end position="145"/>
    </location>
</feature>
<evidence type="ECO:0000256" key="1">
    <source>
        <dbReference type="SAM" id="Phobius"/>
    </source>
</evidence>
<feature type="transmembrane region" description="Helical" evidence="1">
    <location>
        <begin position="236"/>
        <end position="261"/>
    </location>
</feature>
<dbReference type="EMBL" id="PCVL01000025">
    <property type="protein sequence ID" value="PIQ72620.1"/>
    <property type="molecule type" value="Genomic_DNA"/>
</dbReference>
<feature type="transmembrane region" description="Helical" evidence="1">
    <location>
        <begin position="268"/>
        <end position="285"/>
    </location>
</feature>